<dbReference type="Proteomes" id="UP001633002">
    <property type="component" value="Unassembled WGS sequence"/>
</dbReference>
<organism evidence="3 4">
    <name type="scientific">Riccia sorocarpa</name>
    <dbReference type="NCBI Taxonomy" id="122646"/>
    <lineage>
        <taxon>Eukaryota</taxon>
        <taxon>Viridiplantae</taxon>
        <taxon>Streptophyta</taxon>
        <taxon>Embryophyta</taxon>
        <taxon>Marchantiophyta</taxon>
        <taxon>Marchantiopsida</taxon>
        <taxon>Marchantiidae</taxon>
        <taxon>Marchantiales</taxon>
        <taxon>Ricciaceae</taxon>
        <taxon>Riccia</taxon>
    </lineage>
</organism>
<evidence type="ECO:0000313" key="4">
    <source>
        <dbReference type="Proteomes" id="UP001633002"/>
    </source>
</evidence>
<sequence>MDPESPTEVFEGLANWARGKKSNNKQSKKQSAPVPGSKLPTSRITLGPEDYEKIVGYLEDPLHFTALFGDGRRTKVGGRCQTKITGYRIMAAELRAFGFPDMTGAVLQKKVGRYCENYRNARTMMEGTGAGLDQHELSMGMTIQEKVRKMCPHFDRMHVLFGGRPNVDPVCTISRGLPSDSQVQSSTTNNEAETTITLSSDETDPVMLDNKSDDDVAARVDSQLDDLEEIDGPAEEDGPAVRVQASPNPQTARAALPQTRAAARRIEHGNKKTSPAKGSLYDVLQDAIKQRGDTFRQKKEDRLSFLEAKEKAKKKRQLAVIEELRKKAKEDWRTAMMMELLKSGKSAAEITSTIESLEKLLELETGRRLLRFLDVTLDLQNAVLISTSVLVSSPVAPCLGEQVLIMTTSP</sequence>
<keyword evidence="1" id="KW-0175">Coiled coil</keyword>
<dbReference type="PANTHER" id="PTHR33246:SF51">
    <property type="entry name" value="MYB_SANT-LIKE DOMAIN-CONTAINING PROTEIN"/>
    <property type="match status" value="1"/>
</dbReference>
<evidence type="ECO:0000256" key="2">
    <source>
        <dbReference type="SAM" id="MobiDB-lite"/>
    </source>
</evidence>
<proteinExistence type="predicted"/>
<dbReference type="AlphaFoldDB" id="A0ABD3I7F0"/>
<accession>A0ABD3I7F0</accession>
<name>A0ABD3I7F0_9MARC</name>
<gene>
    <name evidence="3" type="ORF">R1sor_017635</name>
</gene>
<feature type="region of interest" description="Disordered" evidence="2">
    <location>
        <begin position="230"/>
        <end position="255"/>
    </location>
</feature>
<protein>
    <submittedName>
        <fullName evidence="3">Uncharacterized protein</fullName>
    </submittedName>
</protein>
<feature type="coiled-coil region" evidence="1">
    <location>
        <begin position="296"/>
        <end position="331"/>
    </location>
</feature>
<feature type="compositionally biased region" description="Basic residues" evidence="2">
    <location>
        <begin position="18"/>
        <end position="28"/>
    </location>
</feature>
<feature type="region of interest" description="Disordered" evidence="2">
    <location>
        <begin position="14"/>
        <end position="43"/>
    </location>
</feature>
<dbReference type="EMBL" id="JBJQOH010000001">
    <property type="protein sequence ID" value="KAL3699613.1"/>
    <property type="molecule type" value="Genomic_DNA"/>
</dbReference>
<evidence type="ECO:0000313" key="3">
    <source>
        <dbReference type="EMBL" id="KAL3699613.1"/>
    </source>
</evidence>
<keyword evidence="4" id="KW-1185">Reference proteome</keyword>
<feature type="region of interest" description="Disordered" evidence="2">
    <location>
        <begin position="175"/>
        <end position="208"/>
    </location>
</feature>
<feature type="compositionally biased region" description="Polar residues" evidence="2">
    <location>
        <begin position="179"/>
        <end position="200"/>
    </location>
</feature>
<comment type="caution">
    <text evidence="3">The sequence shown here is derived from an EMBL/GenBank/DDBJ whole genome shotgun (WGS) entry which is preliminary data.</text>
</comment>
<reference evidence="3 4" key="1">
    <citation type="submission" date="2024-09" db="EMBL/GenBank/DDBJ databases">
        <title>Chromosome-scale assembly of Riccia sorocarpa.</title>
        <authorList>
            <person name="Paukszto L."/>
        </authorList>
    </citation>
    <scope>NUCLEOTIDE SEQUENCE [LARGE SCALE GENOMIC DNA]</scope>
    <source>
        <strain evidence="3">LP-2024</strain>
        <tissue evidence="3">Aerial parts of the thallus</tissue>
    </source>
</reference>
<dbReference type="PANTHER" id="PTHR33246">
    <property type="entry name" value="CCHC-TYPE DOMAIN-CONTAINING PROTEIN"/>
    <property type="match status" value="1"/>
</dbReference>
<evidence type="ECO:0000256" key="1">
    <source>
        <dbReference type="SAM" id="Coils"/>
    </source>
</evidence>